<reference evidence="9" key="2">
    <citation type="submission" date="2025-08" db="UniProtKB">
        <authorList>
            <consortium name="Ensembl"/>
        </authorList>
    </citation>
    <scope>IDENTIFICATION</scope>
</reference>
<dbReference type="Ensembl" id="ENSSTUT00000012173.1">
    <property type="protein sequence ID" value="ENSSTUP00000011471.1"/>
    <property type="gene ID" value="ENSSTUG00000005453.1"/>
</dbReference>
<dbReference type="InterPro" id="IPR011011">
    <property type="entry name" value="Znf_FYVE_PHD"/>
</dbReference>
<dbReference type="Gene3D" id="3.30.40.10">
    <property type="entry name" value="Zinc/RING finger domain, C3HC4 (zinc finger)"/>
    <property type="match status" value="1"/>
</dbReference>
<dbReference type="Pfam" id="PF00628">
    <property type="entry name" value="PHD"/>
    <property type="match status" value="1"/>
</dbReference>
<dbReference type="SUPFAM" id="SSF57903">
    <property type="entry name" value="FYVE/PHD zinc finger"/>
    <property type="match status" value="1"/>
</dbReference>
<dbReference type="Pfam" id="PF00439">
    <property type="entry name" value="Bromodomain"/>
    <property type="match status" value="1"/>
</dbReference>
<protein>
    <recommendedName>
        <fullName evidence="11">SP110 nuclear body protein, tandem duplicate 1</fullName>
    </recommendedName>
</protein>
<reference evidence="9" key="1">
    <citation type="submission" date="2021-04" db="EMBL/GenBank/DDBJ databases">
        <authorList>
            <consortium name="Wellcome Sanger Institute Data Sharing"/>
        </authorList>
    </citation>
    <scope>NUCLEOTIDE SEQUENCE [LARGE SCALE GENOMIC DNA]</scope>
</reference>
<dbReference type="GO" id="GO:0003677">
    <property type="term" value="F:DNA binding"/>
    <property type="evidence" value="ECO:0007669"/>
    <property type="project" value="InterPro"/>
</dbReference>
<dbReference type="InterPro" id="IPR019787">
    <property type="entry name" value="Znf_PHD-finger"/>
</dbReference>
<keyword evidence="4 5" id="KW-0103">Bromodomain</keyword>
<feature type="signal peptide" evidence="6">
    <location>
        <begin position="1"/>
        <end position="21"/>
    </location>
</feature>
<dbReference type="OMA" id="TIRCQNI"/>
<dbReference type="SMART" id="SM00249">
    <property type="entry name" value="PHD"/>
    <property type="match status" value="1"/>
</dbReference>
<evidence type="ECO:0000313" key="9">
    <source>
        <dbReference type="Ensembl" id="ENSSTUP00000011471.1"/>
    </source>
</evidence>
<feature type="chain" id="PRO_5025434582" description="SP110 nuclear body protein, tandem duplicate 1" evidence="6">
    <location>
        <begin position="22"/>
        <end position="281"/>
    </location>
</feature>
<evidence type="ECO:0008006" key="11">
    <source>
        <dbReference type="Google" id="ProtNLM"/>
    </source>
</evidence>
<dbReference type="InterPro" id="IPR043563">
    <property type="entry name" value="Sp110/Sp140/Sp140L-like"/>
</dbReference>
<dbReference type="Gene3D" id="1.20.920.10">
    <property type="entry name" value="Bromodomain-like"/>
    <property type="match status" value="1"/>
</dbReference>
<keyword evidence="10" id="KW-1185">Reference proteome</keyword>
<keyword evidence="6" id="KW-0732">Signal</keyword>
<evidence type="ECO:0000256" key="5">
    <source>
        <dbReference type="PROSITE-ProRule" id="PRU00035"/>
    </source>
</evidence>
<dbReference type="PROSITE" id="PS50864">
    <property type="entry name" value="SAND"/>
    <property type="match status" value="1"/>
</dbReference>
<keyword evidence="3" id="KW-0862">Zinc</keyword>
<evidence type="ECO:0000256" key="1">
    <source>
        <dbReference type="ARBA" id="ARBA00022723"/>
    </source>
</evidence>
<dbReference type="InterPro" id="IPR000770">
    <property type="entry name" value="SAND_dom"/>
</dbReference>
<dbReference type="AlphaFoldDB" id="A0A673WTP0"/>
<dbReference type="InterPro" id="IPR001487">
    <property type="entry name" value="Bromodomain"/>
</dbReference>
<feature type="domain" description="SAND" evidence="8">
    <location>
        <begin position="27"/>
        <end position="73"/>
    </location>
</feature>
<dbReference type="SUPFAM" id="SSF47370">
    <property type="entry name" value="Bromodomain"/>
    <property type="match status" value="1"/>
</dbReference>
<dbReference type="PRINTS" id="PR00503">
    <property type="entry name" value="BROMODOMAIN"/>
</dbReference>
<evidence type="ECO:0000259" key="8">
    <source>
        <dbReference type="PROSITE" id="PS50864"/>
    </source>
</evidence>
<dbReference type="InParanoid" id="A0A673WTP0"/>
<dbReference type="InterPro" id="IPR036427">
    <property type="entry name" value="Bromodomain-like_sf"/>
</dbReference>
<dbReference type="Pfam" id="PF01342">
    <property type="entry name" value="SAND"/>
    <property type="match status" value="2"/>
</dbReference>
<dbReference type="PANTHER" id="PTHR46386:SF1">
    <property type="entry name" value="NUCLEAR BODY PROTEIN SP140-LIKE PROTEIN"/>
    <property type="match status" value="1"/>
</dbReference>
<evidence type="ECO:0000259" key="7">
    <source>
        <dbReference type="PROSITE" id="PS50014"/>
    </source>
</evidence>
<dbReference type="Proteomes" id="UP000472277">
    <property type="component" value="Chromosome 1"/>
</dbReference>
<feature type="domain" description="Bromo" evidence="7">
    <location>
        <begin position="219"/>
        <end position="263"/>
    </location>
</feature>
<dbReference type="Gene3D" id="3.10.390.10">
    <property type="entry name" value="SAND domain-like"/>
    <property type="match status" value="2"/>
</dbReference>
<sequence length="281" mass="32603">IKRKTCLFISLMFIKVHCGSGLLVDMCIVVQGRWFTPSGFEEFGGKKSCKNWKYSIHCRDTTLEKLIQVQHIFLFNLFDHLKSTIQPDVITGKLNSLVTFHTLVRPMSFGQCCHTLHSGIYIGRIRTELCWMTPVKFVTEGSALEDPSWKKDIQCDGKPLSVLIEHDQDNDDDCFICRSQGSLICCDKCPRSFHQRCHLPNVDDFTYISVYVFHCQVRNYTSVIKTPMWLDRVVEKLQQNLYKTVHHFVSDVMFIFTNCATFNRVRLHYCSIQCEDSGLTF</sequence>
<evidence type="ECO:0000256" key="2">
    <source>
        <dbReference type="ARBA" id="ARBA00022771"/>
    </source>
</evidence>
<evidence type="ECO:0000256" key="6">
    <source>
        <dbReference type="SAM" id="SignalP"/>
    </source>
</evidence>
<dbReference type="GO" id="GO:0005634">
    <property type="term" value="C:nucleus"/>
    <property type="evidence" value="ECO:0007669"/>
    <property type="project" value="TreeGrafter"/>
</dbReference>
<evidence type="ECO:0000256" key="3">
    <source>
        <dbReference type="ARBA" id="ARBA00022833"/>
    </source>
</evidence>
<dbReference type="PROSITE" id="PS50014">
    <property type="entry name" value="BROMODOMAIN_2"/>
    <property type="match status" value="1"/>
</dbReference>
<dbReference type="InterPro" id="IPR013083">
    <property type="entry name" value="Znf_RING/FYVE/PHD"/>
</dbReference>
<evidence type="ECO:0000256" key="4">
    <source>
        <dbReference type="ARBA" id="ARBA00023117"/>
    </source>
</evidence>
<dbReference type="GO" id="GO:0008270">
    <property type="term" value="F:zinc ion binding"/>
    <property type="evidence" value="ECO:0007669"/>
    <property type="project" value="UniProtKB-KW"/>
</dbReference>
<dbReference type="GeneTree" id="ENSGT00800000125226"/>
<reference evidence="9" key="3">
    <citation type="submission" date="2025-09" db="UniProtKB">
        <authorList>
            <consortium name="Ensembl"/>
        </authorList>
    </citation>
    <scope>IDENTIFICATION</scope>
</reference>
<accession>A0A673WTP0</accession>
<dbReference type="SUPFAM" id="SSF63763">
    <property type="entry name" value="SAND domain-like"/>
    <property type="match status" value="2"/>
</dbReference>
<keyword evidence="2" id="KW-0863">Zinc-finger</keyword>
<keyword evidence="1" id="KW-0479">Metal-binding</keyword>
<evidence type="ECO:0000313" key="10">
    <source>
        <dbReference type="Proteomes" id="UP000472277"/>
    </source>
</evidence>
<name>A0A673WTP0_SALTR</name>
<dbReference type="InterPro" id="IPR010919">
    <property type="entry name" value="SAND-like_dom_sf"/>
</dbReference>
<dbReference type="InterPro" id="IPR001965">
    <property type="entry name" value="Znf_PHD"/>
</dbReference>
<dbReference type="PANTHER" id="PTHR46386">
    <property type="entry name" value="NUCLEAR BODY PROTEIN SP140"/>
    <property type="match status" value="1"/>
</dbReference>
<dbReference type="GO" id="GO:0000981">
    <property type="term" value="F:DNA-binding transcription factor activity, RNA polymerase II-specific"/>
    <property type="evidence" value="ECO:0007669"/>
    <property type="project" value="TreeGrafter"/>
</dbReference>
<organism evidence="9 10">
    <name type="scientific">Salmo trutta</name>
    <name type="common">Brown trout</name>
    <dbReference type="NCBI Taxonomy" id="8032"/>
    <lineage>
        <taxon>Eukaryota</taxon>
        <taxon>Metazoa</taxon>
        <taxon>Chordata</taxon>
        <taxon>Craniata</taxon>
        <taxon>Vertebrata</taxon>
        <taxon>Euteleostomi</taxon>
        <taxon>Actinopterygii</taxon>
        <taxon>Neopterygii</taxon>
        <taxon>Teleostei</taxon>
        <taxon>Protacanthopterygii</taxon>
        <taxon>Salmoniformes</taxon>
        <taxon>Salmonidae</taxon>
        <taxon>Salmoninae</taxon>
        <taxon>Salmo</taxon>
    </lineage>
</organism>
<proteinExistence type="predicted"/>